<dbReference type="EMBL" id="BAAACF010000003">
    <property type="protein sequence ID" value="GAA0726870.1"/>
    <property type="molecule type" value="Genomic_DNA"/>
</dbReference>
<protein>
    <recommendedName>
        <fullName evidence="3">DUF4829 domain-containing protein</fullName>
    </recommendedName>
</protein>
<dbReference type="Proteomes" id="UP001500339">
    <property type="component" value="Unassembled WGS sequence"/>
</dbReference>
<reference evidence="1 2" key="1">
    <citation type="journal article" date="2019" name="Int. J. Syst. Evol. Microbiol.">
        <title>The Global Catalogue of Microorganisms (GCM) 10K type strain sequencing project: providing services to taxonomists for standard genome sequencing and annotation.</title>
        <authorList>
            <consortium name="The Broad Institute Genomics Platform"/>
            <consortium name="The Broad Institute Genome Sequencing Center for Infectious Disease"/>
            <person name="Wu L."/>
            <person name="Ma J."/>
        </authorList>
    </citation>
    <scope>NUCLEOTIDE SEQUENCE [LARGE SCALE GENOMIC DNA]</scope>
    <source>
        <strain evidence="1 2">JCM 1405</strain>
    </source>
</reference>
<evidence type="ECO:0000313" key="2">
    <source>
        <dbReference type="Proteomes" id="UP001500339"/>
    </source>
</evidence>
<sequence>MKLPRKNHSKILVFLILLILFSFIRFKIIQNNSRDLAYSVERYLTSNIFNLNKLHHIDSLHMTFSDGKLAIVQVDGKEKKSPHKKVKYDVLVQKSSKGIWRVKKLYQIP</sequence>
<organism evidence="1 2">
    <name type="scientific">Clostridium malenominatum</name>
    <dbReference type="NCBI Taxonomy" id="1539"/>
    <lineage>
        <taxon>Bacteria</taxon>
        <taxon>Bacillati</taxon>
        <taxon>Bacillota</taxon>
        <taxon>Clostridia</taxon>
        <taxon>Eubacteriales</taxon>
        <taxon>Clostridiaceae</taxon>
        <taxon>Clostridium</taxon>
    </lineage>
</organism>
<evidence type="ECO:0008006" key="3">
    <source>
        <dbReference type="Google" id="ProtNLM"/>
    </source>
</evidence>
<dbReference type="RefSeq" id="WP_343769964.1">
    <property type="nucleotide sequence ID" value="NZ_BAAACF010000003.1"/>
</dbReference>
<accession>A0ABN1J2K5</accession>
<name>A0ABN1J2K5_9CLOT</name>
<keyword evidence="2" id="KW-1185">Reference proteome</keyword>
<proteinExistence type="predicted"/>
<evidence type="ECO:0000313" key="1">
    <source>
        <dbReference type="EMBL" id="GAA0726870.1"/>
    </source>
</evidence>
<comment type="caution">
    <text evidence="1">The sequence shown here is derived from an EMBL/GenBank/DDBJ whole genome shotgun (WGS) entry which is preliminary data.</text>
</comment>
<gene>
    <name evidence="1" type="ORF">GCM10008905_23780</name>
</gene>